<name>A0A388TIV7_9BACT</name>
<reference evidence="3 4" key="1">
    <citation type="journal article" date="2019" name="ISME J.">
        <title>Genome analyses of uncultured TG2/ZB3 bacteria in 'Margulisbacteria' specifically attached to ectosymbiotic spirochetes of protists in the termite gut.</title>
        <authorList>
            <person name="Utami Y.D."/>
            <person name="Kuwahara H."/>
            <person name="Igai K."/>
            <person name="Murakami T."/>
            <person name="Sugaya K."/>
            <person name="Morikawa T."/>
            <person name="Nagura Y."/>
            <person name="Yuki M."/>
            <person name="Deevong P."/>
            <person name="Inoue T."/>
            <person name="Kihara K."/>
            <person name="Lo N."/>
            <person name="Yamada A."/>
            <person name="Ohkuma M."/>
            <person name="Hongoh Y."/>
        </authorList>
    </citation>
    <scope>NUCLEOTIDE SEQUENCE [LARGE SCALE GENOMIC DNA]</scope>
    <source>
        <strain evidence="3">NkOx7-02</strain>
    </source>
</reference>
<feature type="transmembrane region" description="Helical" evidence="1">
    <location>
        <begin position="239"/>
        <end position="257"/>
    </location>
</feature>
<dbReference type="PANTHER" id="PTHR43179:SF7">
    <property type="entry name" value="RHAMNOSYLTRANSFERASE WBBL"/>
    <property type="match status" value="1"/>
</dbReference>
<dbReference type="CDD" id="cd04186">
    <property type="entry name" value="GT_2_like_c"/>
    <property type="match status" value="1"/>
</dbReference>
<dbReference type="InterPro" id="IPR001173">
    <property type="entry name" value="Glyco_trans_2-like"/>
</dbReference>
<dbReference type="AlphaFoldDB" id="A0A388TIV7"/>
<evidence type="ECO:0000313" key="4">
    <source>
        <dbReference type="Proteomes" id="UP000275925"/>
    </source>
</evidence>
<proteinExistence type="predicted"/>
<keyword evidence="4" id="KW-1185">Reference proteome</keyword>
<organism evidence="3 4">
    <name type="scientific">Candidatus Termititenax persephonae</name>
    <dbReference type="NCBI Taxonomy" id="2218525"/>
    <lineage>
        <taxon>Bacteria</taxon>
        <taxon>Bacillati</taxon>
        <taxon>Candidatus Margulisiibacteriota</taxon>
        <taxon>Candidatus Termititenacia</taxon>
        <taxon>Candidatus Termititenacales</taxon>
        <taxon>Candidatus Termititenacaceae</taxon>
        <taxon>Candidatus Termititenax</taxon>
    </lineage>
</organism>
<dbReference type="Gene3D" id="3.90.550.10">
    <property type="entry name" value="Spore Coat Polysaccharide Biosynthesis Protein SpsA, Chain A"/>
    <property type="match status" value="1"/>
</dbReference>
<comment type="caution">
    <text evidence="3">The sequence shown here is derived from an EMBL/GenBank/DDBJ whole genome shotgun (WGS) entry which is preliminary data.</text>
</comment>
<gene>
    <name evidence="3" type="ORF">NO2_0906</name>
</gene>
<dbReference type="InterPro" id="IPR029044">
    <property type="entry name" value="Nucleotide-diphossugar_trans"/>
</dbReference>
<protein>
    <submittedName>
        <fullName evidence="3">Glycosyl transferase group 2</fullName>
    </submittedName>
</protein>
<evidence type="ECO:0000313" key="3">
    <source>
        <dbReference type="EMBL" id="GBR76344.1"/>
    </source>
</evidence>
<dbReference type="EMBL" id="BGZO01000024">
    <property type="protein sequence ID" value="GBR76344.1"/>
    <property type="molecule type" value="Genomic_DNA"/>
</dbReference>
<keyword evidence="1" id="KW-0812">Transmembrane</keyword>
<dbReference type="GO" id="GO:0016740">
    <property type="term" value="F:transferase activity"/>
    <property type="evidence" value="ECO:0007669"/>
    <property type="project" value="UniProtKB-KW"/>
</dbReference>
<sequence length="289" mass="33403">MAGVDLSIILVSFNSREYLRGCLNSIYENTGHSIRYEIFVVDNNSQDQTLKMLQENYPEVRTLDNAENLGFAKANNQALRLAAGRYLLLLNSDTFVLGHALEKMVEYMDQHREAGALAPKLLNEDGQTTQTQGSSWAKRQWASPRARKVNFISGAAFLLRRETYKNVGGLDEHFFFYNEDWDWCKRILKNGWEIHYFPGAAVIHYGGKSTGFLGRRATVEGLRGGLYLAWKHYPLFFPLYRLGLIFFLLLLLLGNIWRAPLRRAAREKIAAYAQVIWIALRWYNEKYYV</sequence>
<evidence type="ECO:0000259" key="2">
    <source>
        <dbReference type="Pfam" id="PF00535"/>
    </source>
</evidence>
<dbReference type="Pfam" id="PF00535">
    <property type="entry name" value="Glycos_transf_2"/>
    <property type="match status" value="1"/>
</dbReference>
<dbReference type="SUPFAM" id="SSF53448">
    <property type="entry name" value="Nucleotide-diphospho-sugar transferases"/>
    <property type="match status" value="1"/>
</dbReference>
<keyword evidence="3" id="KW-0808">Transferase</keyword>
<dbReference type="Proteomes" id="UP000275925">
    <property type="component" value="Unassembled WGS sequence"/>
</dbReference>
<accession>A0A388TIV7</accession>
<evidence type="ECO:0000256" key="1">
    <source>
        <dbReference type="SAM" id="Phobius"/>
    </source>
</evidence>
<keyword evidence="1" id="KW-0472">Membrane</keyword>
<feature type="domain" description="Glycosyltransferase 2-like" evidence="2">
    <location>
        <begin position="7"/>
        <end position="166"/>
    </location>
</feature>
<keyword evidence="1" id="KW-1133">Transmembrane helix</keyword>
<dbReference type="PANTHER" id="PTHR43179">
    <property type="entry name" value="RHAMNOSYLTRANSFERASE WBBL"/>
    <property type="match status" value="1"/>
</dbReference>